<protein>
    <submittedName>
        <fullName evidence="1">Uncharacterized protein</fullName>
    </submittedName>
</protein>
<reference evidence="1 2" key="1">
    <citation type="journal article" date="2020" name="Phytopathology">
        <title>Genome Sequence Resources of Colletotrichum truncatum, C. plurivorum, C. musicola, and C. sojae: Four Species Pathogenic to Soybean (Glycine max).</title>
        <authorList>
            <person name="Rogerio F."/>
            <person name="Boufleur T.R."/>
            <person name="Ciampi-Guillardi M."/>
            <person name="Sukno S.A."/>
            <person name="Thon M.R."/>
            <person name="Massola Junior N.S."/>
            <person name="Baroncelli R."/>
        </authorList>
    </citation>
    <scope>NUCLEOTIDE SEQUENCE [LARGE SCALE GENOMIC DNA]</scope>
    <source>
        <strain evidence="1 2">CMES1059</strain>
    </source>
</reference>
<comment type="caution">
    <text evidence="1">The sequence shown here is derived from an EMBL/GenBank/DDBJ whole genome shotgun (WGS) entry which is preliminary data.</text>
</comment>
<evidence type="ECO:0000313" key="2">
    <source>
        <dbReference type="Proteomes" id="UP000805649"/>
    </source>
</evidence>
<proteinExistence type="predicted"/>
<organism evidence="1 2">
    <name type="scientific">Colletotrichum truncatum</name>
    <name type="common">Anthracnose fungus</name>
    <name type="synonym">Colletotrichum capsici</name>
    <dbReference type="NCBI Taxonomy" id="5467"/>
    <lineage>
        <taxon>Eukaryota</taxon>
        <taxon>Fungi</taxon>
        <taxon>Dikarya</taxon>
        <taxon>Ascomycota</taxon>
        <taxon>Pezizomycotina</taxon>
        <taxon>Sordariomycetes</taxon>
        <taxon>Hypocreomycetidae</taxon>
        <taxon>Glomerellales</taxon>
        <taxon>Glomerellaceae</taxon>
        <taxon>Colletotrichum</taxon>
        <taxon>Colletotrichum truncatum species complex</taxon>
    </lineage>
</organism>
<evidence type="ECO:0000313" key="1">
    <source>
        <dbReference type="EMBL" id="KAL0933451.1"/>
    </source>
</evidence>
<keyword evidence="2" id="KW-1185">Reference proteome</keyword>
<gene>
    <name evidence="1" type="ORF">CTRU02_212414</name>
</gene>
<dbReference type="EMBL" id="VUJX02000008">
    <property type="protein sequence ID" value="KAL0933451.1"/>
    <property type="molecule type" value="Genomic_DNA"/>
</dbReference>
<accession>A0ACC3YNG9</accession>
<dbReference type="Proteomes" id="UP000805649">
    <property type="component" value="Unassembled WGS sequence"/>
</dbReference>
<sequence length="470" mass="52952">MHILDFPLELIQRILYHMALSRGVTRDLRLRLVCKLFRDSLRSALFEIRLLDDFDPGRGIIATDGPSHEWKTGLYGISTVLRIFGIPISCTEFGTKRIHRSAAWSRYEILQKCTVKKRVQPISMALSTLFAGWHLNELPDAQLTPWDDTDRDPGLNLLSAAAYLGNLPLAKQLLKEGQCPVNNNELFASPMRLAAWSGRSDILQLFQEQLPEYECSSTEAGTKLRAKADSGSITGAAINGDLNMLRLTIYPPSRAKPDNSDFAGFPYGHAVIEDPFDERVYELYKAVYMTRSHGEHKEVMVDNVVRCHCEWGDLDIVKHLVKTYSLGTIDLYGAYNSKSNCLVGAARGWHEDILDYLLESGMHPARFAGDVPPLYAATYAGSMSIVRKLIDHGANPCEGVYENLHNAVRFEHTTLLEFLLERNGYRDEPSALGRALKDAIDLGLESMVEILQRKNRAEDTRLNSRGMMYR</sequence>
<name>A0ACC3YNG9_COLTU</name>